<evidence type="ECO:0000313" key="1">
    <source>
        <dbReference type="EMBL" id="GLH41916.1"/>
    </source>
</evidence>
<name>A0ABQ5PEH7_9PSED</name>
<reference evidence="1" key="2">
    <citation type="submission" date="2022-11" db="EMBL/GenBank/DDBJ databases">
        <title>Draft genome sequencing of Pseudomonas atacamensis RS3R1.</title>
        <authorList>
            <person name="Furuya T."/>
            <person name="Kaneko H."/>
        </authorList>
    </citation>
    <scope>NUCLEOTIDE SEQUENCE</scope>
    <source>
        <strain evidence="1">RS3R-1</strain>
    </source>
</reference>
<accession>A0ABQ5PEH7</accession>
<reference evidence="1" key="3">
    <citation type="journal article" date="2023" name="J. Biotechnol.">
        <title>Draft Genome Sequences of Endophytic Pseudomonas Strains, Isolated from the Interior of Brassicaceae Plants.</title>
        <authorList>
            <person name="Kaneko H."/>
            <person name="Furuya T."/>
        </authorList>
    </citation>
    <scope>NUCLEOTIDE SEQUENCE</scope>
    <source>
        <strain evidence="1">RS3R-1</strain>
    </source>
</reference>
<gene>
    <name evidence="1" type="ORF">RS3R1_10030</name>
</gene>
<organism evidence="1 2">
    <name type="scientific">Pseudomonas atacamensis</name>
    <dbReference type="NCBI Taxonomy" id="2565368"/>
    <lineage>
        <taxon>Bacteria</taxon>
        <taxon>Pseudomonadati</taxon>
        <taxon>Pseudomonadota</taxon>
        <taxon>Gammaproteobacteria</taxon>
        <taxon>Pseudomonadales</taxon>
        <taxon>Pseudomonadaceae</taxon>
        <taxon>Pseudomonas</taxon>
    </lineage>
</organism>
<dbReference type="Proteomes" id="UP001145022">
    <property type="component" value="Unassembled WGS sequence"/>
</dbReference>
<protein>
    <submittedName>
        <fullName evidence="1">Uncharacterized protein</fullName>
    </submittedName>
</protein>
<sequence>MRRALALLSVGCGKVASLRHRLTREMKAKCYKNMSAAVNISPASGAKEQKIAALQRSNKGMRLM</sequence>
<proteinExistence type="predicted"/>
<keyword evidence="2" id="KW-1185">Reference proteome</keyword>
<comment type="caution">
    <text evidence="1">The sequence shown here is derived from an EMBL/GenBank/DDBJ whole genome shotgun (WGS) entry which is preliminary data.</text>
</comment>
<evidence type="ECO:0000313" key="2">
    <source>
        <dbReference type="Proteomes" id="UP001145022"/>
    </source>
</evidence>
<reference evidence="1" key="1">
    <citation type="journal article" date="2021" name="Sci. Rep.">
        <title>An efficient direct screening system for microorganisms that activate plant immune responses based on plant-microbe interactions using cultured plant cells.</title>
        <authorList>
            <person name="Kurokawa M."/>
            <person name="Nakano M."/>
            <person name="Kitahata N."/>
            <person name="Kuchitsu K."/>
            <person name="Furuya T."/>
        </authorList>
    </citation>
    <scope>NUCLEOTIDE SEQUENCE</scope>
    <source>
        <strain evidence="1">RS3R-1</strain>
    </source>
</reference>
<dbReference type="EMBL" id="BSCQ01000025">
    <property type="protein sequence ID" value="GLH41916.1"/>
    <property type="molecule type" value="Genomic_DNA"/>
</dbReference>